<dbReference type="CDD" id="cd00267">
    <property type="entry name" value="ABC_ATPase"/>
    <property type="match status" value="1"/>
</dbReference>
<proteinExistence type="predicted"/>
<dbReference type="Gene3D" id="3.40.50.300">
    <property type="entry name" value="P-loop containing nucleotide triphosphate hydrolases"/>
    <property type="match status" value="2"/>
</dbReference>
<accession>A0ABY6B221</accession>
<dbReference type="Pfam" id="PF13175">
    <property type="entry name" value="AAA_15"/>
    <property type="match status" value="1"/>
</dbReference>
<dbReference type="PANTHER" id="PTHR43581:SF2">
    <property type="entry name" value="EXCINUCLEASE ATPASE SUBUNIT"/>
    <property type="match status" value="1"/>
</dbReference>
<evidence type="ECO:0000259" key="1">
    <source>
        <dbReference type="SMART" id="SM00382"/>
    </source>
</evidence>
<name>A0ABY6B221_9BURK</name>
<organism evidence="2 3">
    <name type="scientific">Roseateles amylovorans</name>
    <dbReference type="NCBI Taxonomy" id="2978473"/>
    <lineage>
        <taxon>Bacteria</taxon>
        <taxon>Pseudomonadati</taxon>
        <taxon>Pseudomonadota</taxon>
        <taxon>Betaproteobacteria</taxon>
        <taxon>Burkholderiales</taxon>
        <taxon>Sphaerotilaceae</taxon>
        <taxon>Roseateles</taxon>
    </lineage>
</organism>
<protein>
    <submittedName>
        <fullName evidence="2">AAA family ATPase</fullName>
    </submittedName>
</protein>
<dbReference type="Proteomes" id="UP001064933">
    <property type="component" value="Chromosome"/>
</dbReference>
<dbReference type="RefSeq" id="WP_261758590.1">
    <property type="nucleotide sequence ID" value="NZ_CP104562.2"/>
</dbReference>
<dbReference type="InterPro" id="IPR003959">
    <property type="entry name" value="ATPase_AAA_core"/>
</dbReference>
<dbReference type="InterPro" id="IPR003593">
    <property type="entry name" value="AAA+_ATPase"/>
</dbReference>
<dbReference type="Pfam" id="PF13304">
    <property type="entry name" value="AAA_21"/>
    <property type="match status" value="1"/>
</dbReference>
<reference evidence="2" key="1">
    <citation type="submission" date="2022-10" db="EMBL/GenBank/DDBJ databases">
        <title>Characterization and whole genome sequencing of a new Roseateles species, isolated from fresh water.</title>
        <authorList>
            <person name="Guliayeva D.Y."/>
            <person name="Akhremchuk A.E."/>
            <person name="Sikolenko M.A."/>
            <person name="Valentovich L.N."/>
            <person name="Sidarenka A.V."/>
        </authorList>
    </citation>
    <scope>NUCLEOTIDE SEQUENCE</scope>
    <source>
        <strain evidence="2">BIM B-1768</strain>
    </source>
</reference>
<sequence>MHIQSVHIDNFRRFERFDCELDPRLTLLMGVNGAGKSSLLKAISLPIAGFIARVLDTPAQRASLHFEMDDVRQIHLADPAGELWRTPVLPSLVRIGVDAFGASHQFTQEHDPLGAFFSAEFDPHYAHALAGSAEFSGARSWFQPGNASAIPLFARFGAQNVQGSPRANSLQKPFENKQQIWERFSNDEVDIGVLAQWFQYNELRTLQEGKPPLIYAAVKGSVLASMHASDIKYVVRDNQLMVLHDDHGWRPFHQLSDGQKRLAAIYMELAIRAATLNSHLGANCVAETPGIVLIDELDLHLHPQWQRSVIENLLTVFPKLQFIVASHSPFLIQAALERGAVIDMATGQRATTADHSIEDIAENVMGVDQPQRSQRFLEMRRLAQDYLELLETPAATPEAKAALKARLDLALSVFADDPAAAAWLSQRRVVKGL</sequence>
<gene>
    <name evidence="2" type="ORF">N4261_02105</name>
</gene>
<keyword evidence="3" id="KW-1185">Reference proteome</keyword>
<dbReference type="InterPro" id="IPR027417">
    <property type="entry name" value="P-loop_NTPase"/>
</dbReference>
<dbReference type="PANTHER" id="PTHR43581">
    <property type="entry name" value="ATP/GTP PHOSPHATASE"/>
    <property type="match status" value="1"/>
</dbReference>
<evidence type="ECO:0000313" key="2">
    <source>
        <dbReference type="EMBL" id="UXH78759.1"/>
    </source>
</evidence>
<dbReference type="SMART" id="SM00382">
    <property type="entry name" value="AAA"/>
    <property type="match status" value="1"/>
</dbReference>
<dbReference type="InterPro" id="IPR041685">
    <property type="entry name" value="AAA_GajA/Old/RecF-like"/>
</dbReference>
<evidence type="ECO:0000313" key="3">
    <source>
        <dbReference type="Proteomes" id="UP001064933"/>
    </source>
</evidence>
<dbReference type="InterPro" id="IPR051396">
    <property type="entry name" value="Bact_Antivir_Def_Nuclease"/>
</dbReference>
<feature type="domain" description="AAA+ ATPase" evidence="1">
    <location>
        <begin position="22"/>
        <end position="352"/>
    </location>
</feature>
<dbReference type="SUPFAM" id="SSF52540">
    <property type="entry name" value="P-loop containing nucleoside triphosphate hydrolases"/>
    <property type="match status" value="1"/>
</dbReference>
<dbReference type="EMBL" id="CP104562">
    <property type="protein sequence ID" value="UXH78759.1"/>
    <property type="molecule type" value="Genomic_DNA"/>
</dbReference>